<evidence type="ECO:0000259" key="2">
    <source>
        <dbReference type="Pfam" id="PF16249"/>
    </source>
</evidence>
<comment type="caution">
    <text evidence="3">The sequence shown here is derived from an EMBL/GenBank/DDBJ whole genome shotgun (WGS) entry which is preliminary data.</text>
</comment>
<dbReference type="InterPro" id="IPR018247">
    <property type="entry name" value="EF_Hand_1_Ca_BS"/>
</dbReference>
<dbReference type="Pfam" id="PF16249">
    <property type="entry name" value="DUF4906"/>
    <property type="match status" value="1"/>
</dbReference>
<evidence type="ECO:0000313" key="3">
    <source>
        <dbReference type="EMBL" id="MRY92675.1"/>
    </source>
</evidence>
<name>A0A7K0GSP1_PARDI</name>
<dbReference type="InterPro" id="IPR032594">
    <property type="entry name" value="DUF4906"/>
</dbReference>
<evidence type="ECO:0000313" key="4">
    <source>
        <dbReference type="Proteomes" id="UP000461276"/>
    </source>
</evidence>
<proteinExistence type="predicted"/>
<feature type="region of interest" description="Disordered" evidence="1">
    <location>
        <begin position="805"/>
        <end position="831"/>
    </location>
</feature>
<dbReference type="AlphaFoldDB" id="A0A7K0GSP1"/>
<evidence type="ECO:0000256" key="1">
    <source>
        <dbReference type="SAM" id="MobiDB-lite"/>
    </source>
</evidence>
<protein>
    <submittedName>
        <fullName evidence="3">DUF4906 domain-containing protein</fullName>
    </submittedName>
</protein>
<accession>A0A7K0GSP1</accession>
<dbReference type="Proteomes" id="UP000461276">
    <property type="component" value="Unassembled WGS sequence"/>
</dbReference>
<dbReference type="Gene3D" id="2.60.40.2580">
    <property type="match status" value="1"/>
</dbReference>
<gene>
    <name evidence="3" type="ORF">GKD67_05435</name>
</gene>
<dbReference type="PROSITE" id="PS00018">
    <property type="entry name" value="EF_HAND_1"/>
    <property type="match status" value="1"/>
</dbReference>
<organism evidence="3 4">
    <name type="scientific">Parabacteroides distasonis</name>
    <dbReference type="NCBI Taxonomy" id="823"/>
    <lineage>
        <taxon>Bacteria</taxon>
        <taxon>Pseudomonadati</taxon>
        <taxon>Bacteroidota</taxon>
        <taxon>Bacteroidia</taxon>
        <taxon>Bacteroidales</taxon>
        <taxon>Tannerellaceae</taxon>
        <taxon>Parabacteroides</taxon>
    </lineage>
</organism>
<feature type="compositionally biased region" description="Acidic residues" evidence="1">
    <location>
        <begin position="812"/>
        <end position="831"/>
    </location>
</feature>
<dbReference type="EMBL" id="WKMY01000002">
    <property type="protein sequence ID" value="MRY92675.1"/>
    <property type="molecule type" value="Genomic_DNA"/>
</dbReference>
<feature type="domain" description="DUF4906" evidence="2">
    <location>
        <begin position="400"/>
        <end position="451"/>
    </location>
</feature>
<sequence length="831" mass="94101">MLMMIIIEKIRKMRIMPVKPVTHNKYSDMKRYTWIWIMLIALLSGCEDDFDKGGSNPGEGVTEGMITFRFSTEEAPVIVTRVGETGQQESLENVLVMVFDKDGKLVNKAYQQLTIDNHSVNIYLTAVEDQSIYALCNLPEGDETEDLINNSPVTLTGLKAKYTTIRTPEGAYGGKHIMTGSLPLELTTTGQLKKEYTIPVKRLTAQVNFNVSFEPYDPEDKFAVGEMFLYNIPMGSMLLDGGGSVDDAGSWGYRHPDDALLDSLDICAGDYSYVVADNAAKADRSAQFYQEGKRLDFEIVKGAVGTNDTYTASFKMFENRQGRVYDRENNWENLKGLIGKDPETAGKYGYEDLYRYYQQINKRGLAGTSRNPDDAEKIFKRNEDINDGKYTVNAEERGFKYATYLMIRGVYTKKNPVGGEDPSNVTYYIYLGSDNYKDFNVCRNHVYNYRIRIFDADKTDTRVDANPIGGLTIYGNFEDVLDAHPNVTQVLLYSPSNWTVRVADPDQTPWLEVSASPSYKPRKLGAEASRDQAAFRLDGEAGLHYFYIHTDEYIPPIKDPHGNVRYFNAPRTGKLLFSNQAGNVKEVEIKQYAAQMVIRERFATDLAKKVLDTLYVERILEKKNMQWGFQHYWCLKMDEILADDLNSKKNGLTNTRVLYDIALNGDKWGIDPAYPDGNIPSNIALGYALGKNRDRNGNGKIDYNEILWYLPAYTELQAIAGHISGGSRSYPGEYSRTVDVDWEMEPYSFFSSTPSSSDAAGITAGFSWAVQFSPNPQKNGKARVEMRSRFYNVICARRYNGWRGPDTGTVDGEIDTDEDWNEDEEEIMDKK</sequence>
<reference evidence="3 4" key="1">
    <citation type="journal article" date="2019" name="Nat. Med.">
        <title>A library of human gut bacterial isolates paired with longitudinal multiomics data enables mechanistic microbiome research.</title>
        <authorList>
            <person name="Poyet M."/>
            <person name="Groussin M."/>
            <person name="Gibbons S.M."/>
            <person name="Avila-Pacheco J."/>
            <person name="Jiang X."/>
            <person name="Kearney S.M."/>
            <person name="Perrotta A.R."/>
            <person name="Berdy B."/>
            <person name="Zhao S."/>
            <person name="Lieberman T.D."/>
            <person name="Swanson P.K."/>
            <person name="Smith M."/>
            <person name="Roesemann S."/>
            <person name="Alexander J.E."/>
            <person name="Rich S.A."/>
            <person name="Livny J."/>
            <person name="Vlamakis H."/>
            <person name="Clish C."/>
            <person name="Bullock K."/>
            <person name="Deik A."/>
            <person name="Scott J."/>
            <person name="Pierce K.A."/>
            <person name="Xavier R.J."/>
            <person name="Alm E.J."/>
        </authorList>
    </citation>
    <scope>NUCLEOTIDE SEQUENCE [LARGE SCALE GENOMIC DNA]</scope>
    <source>
        <strain evidence="3 4">BIOML-A9</strain>
    </source>
</reference>